<comment type="caution">
    <text evidence="10">The sequence shown here is derived from an EMBL/GenBank/DDBJ whole genome shotgun (WGS) entry which is preliminary data.</text>
</comment>
<dbReference type="SUPFAM" id="SSF52833">
    <property type="entry name" value="Thioredoxin-like"/>
    <property type="match status" value="1"/>
</dbReference>
<dbReference type="InterPro" id="IPR033954">
    <property type="entry name" value="DiS-bond_Isoase_DsbC/G"/>
</dbReference>
<dbReference type="Gene3D" id="3.40.30.10">
    <property type="entry name" value="Glutaredoxin"/>
    <property type="match status" value="1"/>
</dbReference>
<keyword evidence="6 7" id="KW-0676">Redox-active center</keyword>
<dbReference type="NCBIfam" id="NF008657">
    <property type="entry name" value="PRK11657.1"/>
    <property type="match status" value="1"/>
</dbReference>
<keyword evidence="4 7" id="KW-0574">Periplasm</keyword>
<dbReference type="Pfam" id="PF13098">
    <property type="entry name" value="Thioredoxin_2"/>
    <property type="match status" value="1"/>
</dbReference>
<evidence type="ECO:0000256" key="2">
    <source>
        <dbReference type="ARBA" id="ARBA00009813"/>
    </source>
</evidence>
<comment type="subcellular location">
    <subcellularLocation>
        <location evidence="1 7">Periplasm</location>
    </subcellularLocation>
</comment>
<dbReference type="EMBL" id="VYGV01000007">
    <property type="protein sequence ID" value="NWF45551.1"/>
    <property type="molecule type" value="Genomic_DNA"/>
</dbReference>
<dbReference type="SUPFAM" id="SSF54423">
    <property type="entry name" value="DsbC/DsbG N-terminal domain-like"/>
    <property type="match status" value="1"/>
</dbReference>
<organism evidence="10 11">
    <name type="scientific">Hydrogenophaga aromaticivorans</name>
    <dbReference type="NCBI Taxonomy" id="2610898"/>
    <lineage>
        <taxon>Bacteria</taxon>
        <taxon>Pseudomonadati</taxon>
        <taxon>Pseudomonadota</taxon>
        <taxon>Betaproteobacteria</taxon>
        <taxon>Burkholderiales</taxon>
        <taxon>Comamonadaceae</taxon>
        <taxon>Hydrogenophaga</taxon>
    </lineage>
</organism>
<protein>
    <recommendedName>
        <fullName evidence="7">Thiol:disulfide interchange protein</fullName>
    </recommendedName>
</protein>
<evidence type="ECO:0000256" key="1">
    <source>
        <dbReference type="ARBA" id="ARBA00004418"/>
    </source>
</evidence>
<dbReference type="Proteomes" id="UP000545507">
    <property type="component" value="Unassembled WGS sequence"/>
</dbReference>
<dbReference type="InterPro" id="IPR036249">
    <property type="entry name" value="Thioredoxin-like_sf"/>
</dbReference>
<dbReference type="CDD" id="cd03020">
    <property type="entry name" value="DsbA_DsbC_DsbG"/>
    <property type="match status" value="1"/>
</dbReference>
<gene>
    <name evidence="10" type="primary">dsbG</name>
    <name evidence="10" type="ORF">F3K02_09870</name>
</gene>
<dbReference type="Gene3D" id="3.10.450.70">
    <property type="entry name" value="Disulphide bond isomerase, DsbC/G, N-terminal"/>
    <property type="match status" value="1"/>
</dbReference>
<proteinExistence type="inferred from homology"/>
<sequence>MNHLTIPSAVQRRPSVIVTSTVVVLIALASAAASLAFAAPPLPAPLQALQKKGLSIVGTFPSPGGMTAYAAHAGTEPIALYLTPDGKHVIAGSLFDATGRNLTPSALEKAVAQPMAESIWGQLAKSHWIADGREDAPRTVYVFTDPNCPYCNKLWADARPWVDAGKVQLRHVMVGILTPTSAGKAAALLGARQPAAALDAHERAHVASNAKTLASGRPKPLGDDSLKPLAVIPAALASQLEANAALMSTYGLQATPALVWKDSKGSVQMRQGAPESDLAGIFGPR</sequence>
<evidence type="ECO:0000256" key="5">
    <source>
        <dbReference type="ARBA" id="ARBA00023157"/>
    </source>
</evidence>
<comment type="similarity">
    <text evidence="2 7">Belongs to the thioredoxin family. DsbC subfamily.</text>
</comment>
<dbReference type="AlphaFoldDB" id="A0A7Y8GW22"/>
<dbReference type="InterPro" id="IPR051470">
    <property type="entry name" value="Thiol:disulfide_interchange"/>
</dbReference>
<name>A0A7Y8GW22_9BURK</name>
<feature type="domain" description="Disulphide bond isomerase DsbC/G N-terminal" evidence="8">
    <location>
        <begin position="39"/>
        <end position="103"/>
    </location>
</feature>
<evidence type="ECO:0000313" key="11">
    <source>
        <dbReference type="Proteomes" id="UP000545507"/>
    </source>
</evidence>
<evidence type="ECO:0000256" key="7">
    <source>
        <dbReference type="RuleBase" id="RU364038"/>
    </source>
</evidence>
<evidence type="ECO:0000256" key="6">
    <source>
        <dbReference type="ARBA" id="ARBA00023284"/>
    </source>
</evidence>
<reference evidence="10 11" key="1">
    <citation type="submission" date="2019-09" db="EMBL/GenBank/DDBJ databases">
        <title>Hydrogenophaga aromatica sp. nov., isolated from a para-xylene-degrading enrichment culture.</title>
        <authorList>
            <person name="Tancsics A."/>
            <person name="Banerjee S."/>
        </authorList>
    </citation>
    <scope>NUCLEOTIDE SEQUENCE [LARGE SCALE GENOMIC DNA]</scope>
    <source>
        <strain evidence="10 11">D2P1</strain>
    </source>
</reference>
<accession>A0A7Y8GW22</accession>
<feature type="chain" id="PRO_5031601102" description="Thiol:disulfide interchange protein" evidence="7">
    <location>
        <begin position="39"/>
        <end position="285"/>
    </location>
</feature>
<feature type="signal peptide" evidence="7">
    <location>
        <begin position="1"/>
        <end position="38"/>
    </location>
</feature>
<dbReference type="InterPro" id="IPR018950">
    <property type="entry name" value="DiS-bond_isomerase_DsbC/G_N"/>
</dbReference>
<evidence type="ECO:0000256" key="3">
    <source>
        <dbReference type="ARBA" id="ARBA00022729"/>
    </source>
</evidence>
<keyword evidence="3 7" id="KW-0732">Signal</keyword>
<evidence type="ECO:0000313" key="10">
    <source>
        <dbReference type="EMBL" id="NWF45551.1"/>
    </source>
</evidence>
<dbReference type="InterPro" id="IPR012336">
    <property type="entry name" value="Thioredoxin-like_fold"/>
</dbReference>
<comment type="function">
    <text evidence="7">Required for disulfide bond formation in some periplasmic proteins. Acts by transferring its disulfide bond to other proteins and is reduced in the process.</text>
</comment>
<keyword evidence="5" id="KW-1015">Disulfide bond</keyword>
<evidence type="ECO:0000259" key="9">
    <source>
        <dbReference type="Pfam" id="PF13098"/>
    </source>
</evidence>
<dbReference type="GO" id="GO:0042597">
    <property type="term" value="C:periplasmic space"/>
    <property type="evidence" value="ECO:0007669"/>
    <property type="project" value="UniProtKB-SubCell"/>
</dbReference>
<dbReference type="PANTHER" id="PTHR35272:SF4">
    <property type="entry name" value="THIOL:DISULFIDE INTERCHANGE PROTEIN DSBG"/>
    <property type="match status" value="1"/>
</dbReference>
<keyword evidence="11" id="KW-1185">Reference proteome</keyword>
<evidence type="ECO:0000259" key="8">
    <source>
        <dbReference type="Pfam" id="PF10411"/>
    </source>
</evidence>
<dbReference type="Pfam" id="PF10411">
    <property type="entry name" value="DsbC_N"/>
    <property type="match status" value="1"/>
</dbReference>
<feature type="domain" description="Thioredoxin-like fold" evidence="9">
    <location>
        <begin position="136"/>
        <end position="273"/>
    </location>
</feature>
<dbReference type="InterPro" id="IPR009094">
    <property type="entry name" value="DiS-bond_isomerase_DsbC/G_N_sf"/>
</dbReference>
<evidence type="ECO:0000256" key="4">
    <source>
        <dbReference type="ARBA" id="ARBA00022764"/>
    </source>
</evidence>
<dbReference type="RefSeq" id="WP_177135464.1">
    <property type="nucleotide sequence ID" value="NZ_VYGV01000007.1"/>
</dbReference>
<dbReference type="PANTHER" id="PTHR35272">
    <property type="entry name" value="THIOL:DISULFIDE INTERCHANGE PROTEIN DSBC-RELATED"/>
    <property type="match status" value="1"/>
</dbReference>